<dbReference type="AlphaFoldDB" id="A0A1I5PI78"/>
<keyword evidence="3" id="KW-1185">Reference proteome</keyword>
<evidence type="ECO:0000313" key="3">
    <source>
        <dbReference type="Proteomes" id="UP000182624"/>
    </source>
</evidence>
<dbReference type="EMBL" id="FOXO01000001">
    <property type="protein sequence ID" value="SFP33828.1"/>
    <property type="molecule type" value="Genomic_DNA"/>
</dbReference>
<dbReference type="InterPro" id="IPR007235">
    <property type="entry name" value="Glyco_trans_28_C"/>
</dbReference>
<dbReference type="OrthoDB" id="9805604at2"/>
<gene>
    <name evidence="2" type="ORF">SAMN04487928_10118</name>
</gene>
<accession>A0A1I5PI78</accession>
<proteinExistence type="predicted"/>
<sequence length="361" mass="40878">MGSKKIWIKANANETIALGHMRRCMTIAKELNDLGATVIFILSDEESRDILTSLSQKDGVSYETRVLNTIFSDPMEDFKILEDMFVSEKPDFFLMDSYYLEKEFFDKLNDIIKKHSLSTKTGYIDDLYKFDYPVDLIINYDLEIPEGFYSAEKQLLGVKYSPLRSQFSKSDYEVREHARKAFLSSGGTDPYHVIGNILEEIYSENSPCRKVLAYNDFGCLVIVGDLFEEDYKKKLREFAAANPSVTLYEGVSDMADIMRQADLAISAGGTTLYELCAIGVPTVVFSMADNQMEFVKAFDKAGAVRYAGDARYDHRLVQKIVTWGTASVDNKGFRKRMSDKARNLIDGKGAERIAGEILEML</sequence>
<dbReference type="Proteomes" id="UP000182624">
    <property type="component" value="Unassembled WGS sequence"/>
</dbReference>
<dbReference type="PANTHER" id="PTHR21015">
    <property type="entry name" value="UDP-N-ACETYLGLUCOSAMINE--N-ACETYLMURAMYL-(PENTAPEPTIDE) PYROPHOSPHORYL-UNDECAPRENOL N-ACETYLGLUCOSAMINE TRANSFERASE 1"/>
    <property type="match status" value="1"/>
</dbReference>
<dbReference type="Pfam" id="PF04101">
    <property type="entry name" value="Glyco_tran_28_C"/>
    <property type="match status" value="1"/>
</dbReference>
<protein>
    <submittedName>
        <fullName evidence="2">UDP-2,4-diacetamido-2,4,6-trideoxy-beta-L-altropyranose hydrolase</fullName>
    </submittedName>
</protein>
<dbReference type="GO" id="GO:0016787">
    <property type="term" value="F:hydrolase activity"/>
    <property type="evidence" value="ECO:0007669"/>
    <property type="project" value="UniProtKB-KW"/>
</dbReference>
<dbReference type="SUPFAM" id="SSF53756">
    <property type="entry name" value="UDP-Glycosyltransferase/glycogen phosphorylase"/>
    <property type="match status" value="2"/>
</dbReference>
<keyword evidence="2" id="KW-0378">Hydrolase</keyword>
<evidence type="ECO:0000259" key="1">
    <source>
        <dbReference type="Pfam" id="PF04101"/>
    </source>
</evidence>
<dbReference type="GO" id="GO:0016758">
    <property type="term" value="F:hexosyltransferase activity"/>
    <property type="evidence" value="ECO:0007669"/>
    <property type="project" value="InterPro"/>
</dbReference>
<evidence type="ECO:0000313" key="2">
    <source>
        <dbReference type="EMBL" id="SFP33828.1"/>
    </source>
</evidence>
<feature type="domain" description="Glycosyl transferase family 28 C-terminal" evidence="1">
    <location>
        <begin position="229"/>
        <end position="322"/>
    </location>
</feature>
<dbReference type="RefSeq" id="WP_074882678.1">
    <property type="nucleotide sequence ID" value="NZ_FOXO01000001.1"/>
</dbReference>
<reference evidence="3" key="1">
    <citation type="submission" date="2016-10" db="EMBL/GenBank/DDBJ databases">
        <authorList>
            <person name="Varghese N."/>
            <person name="Submissions S."/>
        </authorList>
    </citation>
    <scope>NUCLEOTIDE SEQUENCE [LARGE SCALE GENOMIC DNA]</scope>
    <source>
        <strain evidence="3">P18</strain>
    </source>
</reference>
<dbReference type="Gene3D" id="3.40.50.2000">
    <property type="entry name" value="Glycogen Phosphorylase B"/>
    <property type="match status" value="1"/>
</dbReference>
<dbReference type="PANTHER" id="PTHR21015:SF22">
    <property type="entry name" value="GLYCOSYLTRANSFERASE"/>
    <property type="match status" value="1"/>
</dbReference>
<organism evidence="2 3">
    <name type="scientific">Butyrivibrio proteoclasticus</name>
    <dbReference type="NCBI Taxonomy" id="43305"/>
    <lineage>
        <taxon>Bacteria</taxon>
        <taxon>Bacillati</taxon>
        <taxon>Bacillota</taxon>
        <taxon>Clostridia</taxon>
        <taxon>Lachnospirales</taxon>
        <taxon>Lachnospiraceae</taxon>
        <taxon>Butyrivibrio</taxon>
    </lineage>
</organism>
<name>A0A1I5PI78_9FIRM</name>
<dbReference type="Gene3D" id="3.40.50.11190">
    <property type="match status" value="1"/>
</dbReference>